<dbReference type="Pfam" id="PF07715">
    <property type="entry name" value="Plug"/>
    <property type="match status" value="1"/>
</dbReference>
<organism evidence="15 16">
    <name type="scientific">Gaopeijia maritima</name>
    <dbReference type="NCBI Taxonomy" id="3119007"/>
    <lineage>
        <taxon>Bacteria</taxon>
        <taxon>Pseudomonadati</taxon>
        <taxon>Gemmatimonadota</taxon>
        <taxon>Longimicrobiia</taxon>
        <taxon>Gaopeijiales</taxon>
        <taxon>Gaopeijiaceae</taxon>
        <taxon>Gaopeijia</taxon>
    </lineage>
</organism>
<dbReference type="Proteomes" id="UP001484239">
    <property type="component" value="Unassembled WGS sequence"/>
</dbReference>
<comment type="similarity">
    <text evidence="10 11">Belongs to the TonB-dependent receptor family.</text>
</comment>
<evidence type="ECO:0000256" key="8">
    <source>
        <dbReference type="ARBA" id="ARBA00023170"/>
    </source>
</evidence>
<evidence type="ECO:0000256" key="3">
    <source>
        <dbReference type="ARBA" id="ARBA00022452"/>
    </source>
</evidence>
<comment type="caution">
    <text evidence="15">The sequence shown here is derived from an EMBL/GenBank/DDBJ whole genome shotgun (WGS) entry which is preliminary data.</text>
</comment>
<evidence type="ECO:0000256" key="9">
    <source>
        <dbReference type="ARBA" id="ARBA00023237"/>
    </source>
</evidence>
<proteinExistence type="inferred from homology"/>
<dbReference type="SUPFAM" id="SSF49464">
    <property type="entry name" value="Carboxypeptidase regulatory domain-like"/>
    <property type="match status" value="1"/>
</dbReference>
<feature type="domain" description="TonB-dependent receptor-like beta-barrel" evidence="13">
    <location>
        <begin position="630"/>
        <end position="858"/>
    </location>
</feature>
<evidence type="ECO:0000256" key="4">
    <source>
        <dbReference type="ARBA" id="ARBA00022692"/>
    </source>
</evidence>
<evidence type="ECO:0000256" key="2">
    <source>
        <dbReference type="ARBA" id="ARBA00022448"/>
    </source>
</evidence>
<dbReference type="EMBL" id="JBBHLI010000002">
    <property type="protein sequence ID" value="MEK9500370.1"/>
    <property type="molecule type" value="Genomic_DNA"/>
</dbReference>
<dbReference type="Gene3D" id="2.60.40.1120">
    <property type="entry name" value="Carboxypeptidase-like, regulatory domain"/>
    <property type="match status" value="1"/>
</dbReference>
<reference evidence="15 16" key="1">
    <citation type="submission" date="2024-02" db="EMBL/GenBank/DDBJ databases">
        <title>A novel Gemmatimonadota bacterium.</title>
        <authorList>
            <person name="Du Z.-J."/>
            <person name="Ye Y.-Q."/>
        </authorList>
    </citation>
    <scope>NUCLEOTIDE SEQUENCE [LARGE SCALE GENOMIC DNA]</scope>
    <source>
        <strain evidence="15 16">DH-20</strain>
    </source>
</reference>
<evidence type="ECO:0000256" key="7">
    <source>
        <dbReference type="ARBA" id="ARBA00023136"/>
    </source>
</evidence>
<keyword evidence="4 10" id="KW-0812">Transmembrane</keyword>
<name>A0ABU9E6J7_9BACT</name>
<gene>
    <name evidence="15" type="ORF">WI372_05225</name>
</gene>
<keyword evidence="8 15" id="KW-0675">Receptor</keyword>
<evidence type="ECO:0000256" key="5">
    <source>
        <dbReference type="ARBA" id="ARBA00022729"/>
    </source>
</evidence>
<sequence>MRARLFGVLGLSGLFLLSAHPLSAQQGTLTGRVVDVESGQLLQSAQVQVLGVDEQQAGGILSDAQGRFRVQLPPGSYSIVATLVGYRQERVDGVTVSAGEMTEVEVRMTSTALELNPVVVTASRRREKALESPSTIVTISNDRVEERVALSPVDHVKALPGVDVNQTGLTQSNVVTRGFNNVFSGALLVMTDNRYASVPSLRFNAYNMIPTTQFDVERMEVLLGPAAALYGPNSADGVLHIITTSPIDDPGTKVAVSTGERGVFQTQFRTAFQLGEDAGLKFSGQFMQGDDWEYLDPVEVRAAEENPDTPLIGERDFAAERYGGEVRFDYRAWDDGEVILNAGHNNLGSSIELTGVGAGQARDWGYSYVQGRLTKGRLFAQAFLNKSDAGDSFLLRTGQPIIDRSTMMVGQVQHGFMVGETQDFTYGLDLQRTEPKTGGSITGRNEDDDIINEVGGYIHSETALSDKVDLLAALRVDHHNRLEDLVFSPRAAVVFKPAENQNFRVTFNRAFSTPTTNNLFLDLRAGRIPITAGVGYDVRTLGVPESGFTFTDRCTGGFMDYCMQSPFAPGQLPANAALLWDGLVQTLVPEPLRPLLTGPEAGDLGTVLRRFNQEEADFLPDSGPVDIERIKPTISNTFEVGYKGVLGGKLLLAADVYSNRLRDFVGPLRVETPSVFFDPATVQTFVLERLGPAIQGGLVTQEQATEIITNVSRLPVGTVAPDQSPSTDLILTYRNFGDVDLWGADLSFQYLATDRLSLTGSYAHVSEECFDFDEDGSCTSANDISLNAPANKGSLGARWDDRVTGLTLEGRMRYSEAFSMNSGVYIGDIDAYTSFDANVSYQLPWAPGATVTVTGTNIFDNVHRESVGAPEIGRLLMVRLAYEF</sequence>
<evidence type="ECO:0000256" key="10">
    <source>
        <dbReference type="PROSITE-ProRule" id="PRU01360"/>
    </source>
</evidence>
<evidence type="ECO:0000313" key="16">
    <source>
        <dbReference type="Proteomes" id="UP001484239"/>
    </source>
</evidence>
<keyword evidence="6 11" id="KW-0798">TonB box</keyword>
<feature type="domain" description="TonB-dependent receptor-like beta-barrel" evidence="13">
    <location>
        <begin position="329"/>
        <end position="523"/>
    </location>
</feature>
<dbReference type="InterPro" id="IPR008969">
    <property type="entry name" value="CarboxyPept-like_regulatory"/>
</dbReference>
<feature type="signal peptide" evidence="12">
    <location>
        <begin position="1"/>
        <end position="24"/>
    </location>
</feature>
<accession>A0ABU9E6J7</accession>
<evidence type="ECO:0000259" key="13">
    <source>
        <dbReference type="Pfam" id="PF00593"/>
    </source>
</evidence>
<keyword evidence="5 12" id="KW-0732">Signal</keyword>
<dbReference type="InterPro" id="IPR039426">
    <property type="entry name" value="TonB-dep_rcpt-like"/>
</dbReference>
<keyword evidence="16" id="KW-1185">Reference proteome</keyword>
<dbReference type="InterPro" id="IPR037066">
    <property type="entry name" value="Plug_dom_sf"/>
</dbReference>
<keyword evidence="3 10" id="KW-1134">Transmembrane beta strand</keyword>
<dbReference type="RefSeq" id="WP_405284824.1">
    <property type="nucleotide sequence ID" value="NZ_CP144380.1"/>
</dbReference>
<dbReference type="PANTHER" id="PTHR30069:SF29">
    <property type="entry name" value="HEMOGLOBIN AND HEMOGLOBIN-HAPTOGLOBIN-BINDING PROTEIN 1-RELATED"/>
    <property type="match status" value="1"/>
</dbReference>
<evidence type="ECO:0000259" key="14">
    <source>
        <dbReference type="Pfam" id="PF07715"/>
    </source>
</evidence>
<keyword evidence="9 10" id="KW-0998">Cell outer membrane</keyword>
<dbReference type="InterPro" id="IPR000531">
    <property type="entry name" value="Beta-barrel_TonB"/>
</dbReference>
<feature type="chain" id="PRO_5045766553" evidence="12">
    <location>
        <begin position="25"/>
        <end position="884"/>
    </location>
</feature>
<dbReference type="InterPro" id="IPR036942">
    <property type="entry name" value="Beta-barrel_TonB_sf"/>
</dbReference>
<dbReference type="Pfam" id="PF00593">
    <property type="entry name" value="TonB_dep_Rec_b-barrel"/>
    <property type="match status" value="2"/>
</dbReference>
<dbReference type="PROSITE" id="PS52016">
    <property type="entry name" value="TONB_DEPENDENT_REC_3"/>
    <property type="match status" value="1"/>
</dbReference>
<evidence type="ECO:0000313" key="15">
    <source>
        <dbReference type="EMBL" id="MEK9500370.1"/>
    </source>
</evidence>
<evidence type="ECO:0000256" key="11">
    <source>
        <dbReference type="RuleBase" id="RU003357"/>
    </source>
</evidence>
<dbReference type="Gene3D" id="2.40.170.20">
    <property type="entry name" value="TonB-dependent receptor, beta-barrel domain"/>
    <property type="match status" value="1"/>
</dbReference>
<dbReference type="PANTHER" id="PTHR30069">
    <property type="entry name" value="TONB-DEPENDENT OUTER MEMBRANE RECEPTOR"/>
    <property type="match status" value="1"/>
</dbReference>
<comment type="subcellular location">
    <subcellularLocation>
        <location evidence="1 10">Cell outer membrane</location>
        <topology evidence="1 10">Multi-pass membrane protein</topology>
    </subcellularLocation>
</comment>
<dbReference type="Pfam" id="PF13620">
    <property type="entry name" value="CarboxypepD_reg"/>
    <property type="match status" value="1"/>
</dbReference>
<dbReference type="InterPro" id="IPR012910">
    <property type="entry name" value="Plug_dom"/>
</dbReference>
<evidence type="ECO:0000256" key="12">
    <source>
        <dbReference type="SAM" id="SignalP"/>
    </source>
</evidence>
<dbReference type="SUPFAM" id="SSF56935">
    <property type="entry name" value="Porins"/>
    <property type="match status" value="1"/>
</dbReference>
<dbReference type="Gene3D" id="2.170.130.10">
    <property type="entry name" value="TonB-dependent receptor, plug domain"/>
    <property type="match status" value="1"/>
</dbReference>
<evidence type="ECO:0000256" key="6">
    <source>
        <dbReference type="ARBA" id="ARBA00023077"/>
    </source>
</evidence>
<evidence type="ECO:0000256" key="1">
    <source>
        <dbReference type="ARBA" id="ARBA00004571"/>
    </source>
</evidence>
<protein>
    <submittedName>
        <fullName evidence="15">TonB-dependent receptor</fullName>
    </submittedName>
</protein>
<feature type="domain" description="TonB-dependent receptor plug" evidence="14">
    <location>
        <begin position="130"/>
        <end position="238"/>
    </location>
</feature>
<keyword evidence="2 10" id="KW-0813">Transport</keyword>
<keyword evidence="7 10" id="KW-0472">Membrane</keyword>